<comment type="caution">
    <text evidence="1">The sequence shown here is derived from an EMBL/GenBank/DDBJ whole genome shotgun (WGS) entry which is preliminary data.</text>
</comment>
<sequence>MIGVILNPEQPRKGTGELPPFAAAYVSEILHHAGIPFSLLPQDALAGDSPLPRLLILAQDFDLSSEQKAGLAEFVHAGGLLIGNAGTSGMDDLFGVQTIRLLEEGYLQPPSATHPVTGGLCRETHIFGGAMVKAVSGTALAQVEPIQPPPQAGGPAADAVVAHAPGLGRTILFALDLITSVLHIHQGKPVVPLHPRGGAGAAAGSKLERA</sequence>
<dbReference type="Gene3D" id="3.40.50.880">
    <property type="match status" value="1"/>
</dbReference>
<dbReference type="EMBL" id="VYDA01000717">
    <property type="protein sequence ID" value="MYH63963.1"/>
    <property type="molecule type" value="Genomic_DNA"/>
</dbReference>
<feature type="non-terminal residue" evidence="1">
    <location>
        <position position="210"/>
    </location>
</feature>
<name>A0A6B1G380_9CHLR</name>
<accession>A0A6B1G380</accession>
<reference evidence="1" key="1">
    <citation type="submission" date="2019-09" db="EMBL/GenBank/DDBJ databases">
        <title>Characterisation of the sponge microbiome using genome-centric metagenomics.</title>
        <authorList>
            <person name="Engelberts J.P."/>
            <person name="Robbins S.J."/>
            <person name="De Goeij J.M."/>
            <person name="Aranda M."/>
            <person name="Bell S.C."/>
            <person name="Webster N.S."/>
        </authorList>
    </citation>
    <scope>NUCLEOTIDE SEQUENCE</scope>
    <source>
        <strain evidence="1">SB0675_bin_29</strain>
    </source>
</reference>
<dbReference type="CDD" id="cd03143">
    <property type="entry name" value="A4_beta-galactosidase_middle_domain"/>
    <property type="match status" value="1"/>
</dbReference>
<proteinExistence type="predicted"/>
<gene>
    <name evidence="1" type="ORF">F4148_20200</name>
</gene>
<organism evidence="1">
    <name type="scientific">Caldilineaceae bacterium SB0675_bin_29</name>
    <dbReference type="NCBI Taxonomy" id="2605266"/>
    <lineage>
        <taxon>Bacteria</taxon>
        <taxon>Bacillati</taxon>
        <taxon>Chloroflexota</taxon>
        <taxon>Caldilineae</taxon>
        <taxon>Caldilineales</taxon>
        <taxon>Caldilineaceae</taxon>
    </lineage>
</organism>
<evidence type="ECO:0000313" key="1">
    <source>
        <dbReference type="EMBL" id="MYH63963.1"/>
    </source>
</evidence>
<dbReference type="AlphaFoldDB" id="A0A6B1G380"/>
<protein>
    <submittedName>
        <fullName evidence="1">Uncharacterized protein</fullName>
    </submittedName>
</protein>
<dbReference type="InterPro" id="IPR029062">
    <property type="entry name" value="Class_I_gatase-like"/>
</dbReference>